<evidence type="ECO:0000256" key="2">
    <source>
        <dbReference type="ARBA" id="ARBA00023125"/>
    </source>
</evidence>
<dbReference type="Gene3D" id="1.10.10.60">
    <property type="entry name" value="Homeodomain-like"/>
    <property type="match status" value="2"/>
</dbReference>
<keyword evidence="4" id="KW-0804">Transcription</keyword>
<evidence type="ECO:0000313" key="7">
    <source>
        <dbReference type="Proteomes" id="UP000504844"/>
    </source>
</evidence>
<dbReference type="KEGG" id="dee:HQN60_04810"/>
<protein>
    <submittedName>
        <fullName evidence="6">Helix-turn-helix transcriptional regulator</fullName>
    </submittedName>
</protein>
<dbReference type="InterPro" id="IPR018062">
    <property type="entry name" value="HTH_AraC-typ_CS"/>
</dbReference>
<reference evidence="6 7" key="1">
    <citation type="submission" date="2020-05" db="EMBL/GenBank/DDBJ databases">
        <title>Complete genome sequence of Deefgea sp. D17.</title>
        <authorList>
            <person name="Bae J.-W."/>
            <person name="Han J.E."/>
        </authorList>
    </citation>
    <scope>NUCLEOTIDE SEQUENCE [LARGE SCALE GENOMIC DNA]</scope>
    <source>
        <strain evidence="6 7">D17</strain>
    </source>
</reference>
<dbReference type="SUPFAM" id="SSF51215">
    <property type="entry name" value="Regulatory protein AraC"/>
    <property type="match status" value="1"/>
</dbReference>
<dbReference type="InterPro" id="IPR009057">
    <property type="entry name" value="Homeodomain-like_sf"/>
</dbReference>
<dbReference type="InterPro" id="IPR037923">
    <property type="entry name" value="HTH-like"/>
</dbReference>
<dbReference type="SUPFAM" id="SSF46689">
    <property type="entry name" value="Homeodomain-like"/>
    <property type="match status" value="1"/>
</dbReference>
<dbReference type="AlphaFoldDB" id="A0A6M8SWE1"/>
<evidence type="ECO:0000259" key="5">
    <source>
        <dbReference type="PROSITE" id="PS01124"/>
    </source>
</evidence>
<evidence type="ECO:0000313" key="6">
    <source>
        <dbReference type="EMBL" id="QKJ66087.1"/>
    </source>
</evidence>
<dbReference type="Gene3D" id="2.60.120.280">
    <property type="entry name" value="Regulatory protein AraC"/>
    <property type="match status" value="1"/>
</dbReference>
<sequence>MSMIYQELFEVGPETQQMSVGVRAFHHPQLTSLAEHHIHFMGVSEARGQFHIERMGAPFHILLIGVEGQGEIIDGERRLTLGPNQLAVLPAYGHRGFQRRSEHWRFAWFLLDDVPYWNKLAGADASVVSVQYAHNLFYALHTLCFEARIKQQSQAGSALQLVMTLLQRMLNGAVQSMALPDRLQQLFSGIFYAPAQSWRVDVLAQQYGVSAAHFQRLCIKYLGATPQQLIIQQRMQRAHQLLSSGNHSVSDVAIMVGYEEIASFSRRFRSHFGLPPGEISRAQHRKCADTHPSVTPN</sequence>
<dbReference type="Proteomes" id="UP000504844">
    <property type="component" value="Chromosome"/>
</dbReference>
<keyword evidence="3" id="KW-0010">Activator</keyword>
<gene>
    <name evidence="6" type="ORF">HQN60_04810</name>
</gene>
<dbReference type="RefSeq" id="WP_173532591.1">
    <property type="nucleotide sequence ID" value="NZ_CP054143.1"/>
</dbReference>
<dbReference type="InterPro" id="IPR018060">
    <property type="entry name" value="HTH_AraC"/>
</dbReference>
<evidence type="ECO:0000256" key="1">
    <source>
        <dbReference type="ARBA" id="ARBA00023015"/>
    </source>
</evidence>
<dbReference type="GO" id="GO:0043565">
    <property type="term" value="F:sequence-specific DNA binding"/>
    <property type="evidence" value="ECO:0007669"/>
    <property type="project" value="InterPro"/>
</dbReference>
<dbReference type="SMART" id="SM00342">
    <property type="entry name" value="HTH_ARAC"/>
    <property type="match status" value="1"/>
</dbReference>
<dbReference type="PROSITE" id="PS00041">
    <property type="entry name" value="HTH_ARAC_FAMILY_1"/>
    <property type="match status" value="1"/>
</dbReference>
<dbReference type="PANTHER" id="PTHR46796">
    <property type="entry name" value="HTH-TYPE TRANSCRIPTIONAL ACTIVATOR RHAS-RELATED"/>
    <property type="match status" value="1"/>
</dbReference>
<dbReference type="InterPro" id="IPR050204">
    <property type="entry name" value="AraC_XylS_family_regulators"/>
</dbReference>
<organism evidence="6 7">
    <name type="scientific">Deefgea piscis</name>
    <dbReference type="NCBI Taxonomy" id="2739061"/>
    <lineage>
        <taxon>Bacteria</taxon>
        <taxon>Pseudomonadati</taxon>
        <taxon>Pseudomonadota</taxon>
        <taxon>Betaproteobacteria</taxon>
        <taxon>Neisseriales</taxon>
        <taxon>Chitinibacteraceae</taxon>
        <taxon>Deefgea</taxon>
    </lineage>
</organism>
<dbReference type="GO" id="GO:0003700">
    <property type="term" value="F:DNA-binding transcription factor activity"/>
    <property type="evidence" value="ECO:0007669"/>
    <property type="project" value="InterPro"/>
</dbReference>
<dbReference type="Pfam" id="PF12833">
    <property type="entry name" value="HTH_18"/>
    <property type="match status" value="1"/>
</dbReference>
<keyword evidence="2" id="KW-0238">DNA-binding</keyword>
<name>A0A6M8SWE1_9NEIS</name>
<dbReference type="PANTHER" id="PTHR46796:SF7">
    <property type="entry name" value="ARAC FAMILY TRANSCRIPTIONAL REGULATOR"/>
    <property type="match status" value="1"/>
</dbReference>
<evidence type="ECO:0000256" key="3">
    <source>
        <dbReference type="ARBA" id="ARBA00023159"/>
    </source>
</evidence>
<keyword evidence="7" id="KW-1185">Reference proteome</keyword>
<keyword evidence="1" id="KW-0805">Transcription regulation</keyword>
<dbReference type="PROSITE" id="PS01124">
    <property type="entry name" value="HTH_ARAC_FAMILY_2"/>
    <property type="match status" value="1"/>
</dbReference>
<dbReference type="EMBL" id="CP054143">
    <property type="protein sequence ID" value="QKJ66087.1"/>
    <property type="molecule type" value="Genomic_DNA"/>
</dbReference>
<proteinExistence type="predicted"/>
<feature type="domain" description="HTH araC/xylS-type" evidence="5">
    <location>
        <begin position="181"/>
        <end position="282"/>
    </location>
</feature>
<evidence type="ECO:0000256" key="4">
    <source>
        <dbReference type="ARBA" id="ARBA00023163"/>
    </source>
</evidence>
<accession>A0A6M8SWE1</accession>